<name>A0AAD5N188_PARTN</name>
<evidence type="ECO:0000313" key="4">
    <source>
        <dbReference type="Proteomes" id="UP001196413"/>
    </source>
</evidence>
<accession>A0AAD5N188</accession>
<evidence type="ECO:0000313" key="3">
    <source>
        <dbReference type="EMBL" id="KAJ1355274.1"/>
    </source>
</evidence>
<evidence type="ECO:0000256" key="1">
    <source>
        <dbReference type="SAM" id="MobiDB-lite"/>
    </source>
</evidence>
<reference evidence="3" key="1">
    <citation type="submission" date="2021-06" db="EMBL/GenBank/DDBJ databases">
        <title>Parelaphostrongylus tenuis whole genome reference sequence.</title>
        <authorList>
            <person name="Garwood T.J."/>
            <person name="Larsen P.A."/>
            <person name="Fountain-Jones N.M."/>
            <person name="Garbe J.R."/>
            <person name="Macchietto M.G."/>
            <person name="Kania S.A."/>
            <person name="Gerhold R.W."/>
            <person name="Richards J.E."/>
            <person name="Wolf T.M."/>
        </authorList>
    </citation>
    <scope>NUCLEOTIDE SEQUENCE</scope>
    <source>
        <strain evidence="3">MNPRO001-30</strain>
        <tissue evidence="3">Meninges</tissue>
    </source>
</reference>
<feature type="signal peptide" evidence="2">
    <location>
        <begin position="1"/>
        <end position="19"/>
    </location>
</feature>
<feature type="region of interest" description="Disordered" evidence="1">
    <location>
        <begin position="84"/>
        <end position="103"/>
    </location>
</feature>
<gene>
    <name evidence="3" type="ORF">KIN20_012610</name>
</gene>
<proteinExistence type="predicted"/>
<dbReference type="AlphaFoldDB" id="A0AAD5N188"/>
<sequence length="220" mass="25670">MNRLFPSLVLLLYTTPCYLLSTTPDYERRQRQVQQNSAKSALKIFSTPLFSLDSDYRNRYRLADSYDDNTRPVRKMRQSFGVSSKYSRWSPHDNTSNQPLPPAKPPLYHFNTARQVFVWTEPPPPGIATTMLPPLRNYNIAGVHFMNKKMKEKRHSETRKMIRSIAGVRLLKVLFTNRKIFTMKPLLNRQNRRQLFKKSQQKFAVAKIMGCNKLAVSVMA</sequence>
<protein>
    <submittedName>
        <fullName evidence="3">Uncharacterized protein</fullName>
    </submittedName>
</protein>
<dbReference type="EMBL" id="JAHQIW010002412">
    <property type="protein sequence ID" value="KAJ1355274.1"/>
    <property type="molecule type" value="Genomic_DNA"/>
</dbReference>
<evidence type="ECO:0000256" key="2">
    <source>
        <dbReference type="SAM" id="SignalP"/>
    </source>
</evidence>
<keyword evidence="2" id="KW-0732">Signal</keyword>
<comment type="caution">
    <text evidence="3">The sequence shown here is derived from an EMBL/GenBank/DDBJ whole genome shotgun (WGS) entry which is preliminary data.</text>
</comment>
<organism evidence="3 4">
    <name type="scientific">Parelaphostrongylus tenuis</name>
    <name type="common">Meningeal worm</name>
    <dbReference type="NCBI Taxonomy" id="148309"/>
    <lineage>
        <taxon>Eukaryota</taxon>
        <taxon>Metazoa</taxon>
        <taxon>Ecdysozoa</taxon>
        <taxon>Nematoda</taxon>
        <taxon>Chromadorea</taxon>
        <taxon>Rhabditida</taxon>
        <taxon>Rhabditina</taxon>
        <taxon>Rhabditomorpha</taxon>
        <taxon>Strongyloidea</taxon>
        <taxon>Metastrongylidae</taxon>
        <taxon>Parelaphostrongylus</taxon>
    </lineage>
</organism>
<feature type="compositionally biased region" description="Polar residues" evidence="1">
    <location>
        <begin position="84"/>
        <end position="98"/>
    </location>
</feature>
<keyword evidence="4" id="KW-1185">Reference proteome</keyword>
<dbReference type="Proteomes" id="UP001196413">
    <property type="component" value="Unassembled WGS sequence"/>
</dbReference>
<feature type="chain" id="PRO_5042241263" evidence="2">
    <location>
        <begin position="20"/>
        <end position="220"/>
    </location>
</feature>